<keyword evidence="4" id="KW-1185">Reference proteome</keyword>
<dbReference type="GO" id="GO:0016799">
    <property type="term" value="F:hydrolase activity, hydrolyzing N-glycosyl compounds"/>
    <property type="evidence" value="ECO:0007669"/>
    <property type="project" value="InterPro"/>
</dbReference>
<comment type="caution">
    <text evidence="3">The sequence shown here is derived from an EMBL/GenBank/DDBJ whole genome shotgun (WGS) entry which is preliminary data.</text>
</comment>
<comment type="similarity">
    <text evidence="1">Belongs to the IUNH family.</text>
</comment>
<dbReference type="InterPro" id="IPR036452">
    <property type="entry name" value="Ribo_hydro-like"/>
</dbReference>
<dbReference type="PANTHER" id="PTHR46692:SF1">
    <property type="entry name" value="NUCLEOSIDE HYDROLASE 3-RELATED"/>
    <property type="match status" value="1"/>
</dbReference>
<dbReference type="PANTHER" id="PTHR46692">
    <property type="entry name" value="INOSINE-URIDINE PREFERRING NUCLEOSIDE HYDROLASE FAMILY PROTEIN"/>
    <property type="match status" value="1"/>
</dbReference>
<dbReference type="AlphaFoldDB" id="A0A6A3B0N9"/>
<name>A0A6A3B0N9_HIBSY</name>
<sequence>MTTVGYCKYRQAIPGSRRYSPLQQPTVQQVMIETLYAGPVSVFLIGAHTNLSVFLMNYPHLKKNIEHIYVMGGGVLSENPRGCCFGNASSSSQPGMCDCPGNLFTDYIVILMLSSISWRSFAAYQVFHSGIPITIVPLDATNTIPITEDTIPSCGSLDHALKKDGDHSGHVQTGLRDPYCFVENGKGKCKDGYTMEVTGPGAVCILVASKAKPNPDVDSKLDRFNSFWLEVLYKPDFGNKKLGNQLCSIWMRAGFSVSILSPQSACGSSQPESTPTGWANPAAIDIIYDLLHMMSRNDIPVDLGDVISMNQSDKVFPRVGDCTCEGYPTWKQGIS</sequence>
<proteinExistence type="inferred from homology"/>
<dbReference type="Gene3D" id="3.90.245.10">
    <property type="entry name" value="Ribonucleoside hydrolase-like"/>
    <property type="match status" value="1"/>
</dbReference>
<evidence type="ECO:0000313" key="4">
    <source>
        <dbReference type="Proteomes" id="UP000436088"/>
    </source>
</evidence>
<evidence type="ECO:0000259" key="2">
    <source>
        <dbReference type="Pfam" id="PF01156"/>
    </source>
</evidence>
<reference evidence="3" key="1">
    <citation type="submission" date="2019-09" db="EMBL/GenBank/DDBJ databases">
        <title>Draft genome information of white flower Hibiscus syriacus.</title>
        <authorList>
            <person name="Kim Y.-M."/>
        </authorList>
    </citation>
    <scope>NUCLEOTIDE SEQUENCE [LARGE SCALE GENOMIC DNA]</scope>
    <source>
        <strain evidence="3">YM2019G1</strain>
    </source>
</reference>
<organism evidence="3 4">
    <name type="scientific">Hibiscus syriacus</name>
    <name type="common">Rose of Sharon</name>
    <dbReference type="NCBI Taxonomy" id="106335"/>
    <lineage>
        <taxon>Eukaryota</taxon>
        <taxon>Viridiplantae</taxon>
        <taxon>Streptophyta</taxon>
        <taxon>Embryophyta</taxon>
        <taxon>Tracheophyta</taxon>
        <taxon>Spermatophyta</taxon>
        <taxon>Magnoliopsida</taxon>
        <taxon>eudicotyledons</taxon>
        <taxon>Gunneridae</taxon>
        <taxon>Pentapetalae</taxon>
        <taxon>rosids</taxon>
        <taxon>malvids</taxon>
        <taxon>Malvales</taxon>
        <taxon>Malvaceae</taxon>
        <taxon>Malvoideae</taxon>
        <taxon>Hibiscus</taxon>
    </lineage>
</organism>
<dbReference type="InterPro" id="IPR001910">
    <property type="entry name" value="Inosine/uridine_hydrolase_dom"/>
</dbReference>
<dbReference type="Proteomes" id="UP000436088">
    <property type="component" value="Unassembled WGS sequence"/>
</dbReference>
<dbReference type="SUPFAM" id="SSF53590">
    <property type="entry name" value="Nucleoside hydrolase"/>
    <property type="match status" value="1"/>
</dbReference>
<gene>
    <name evidence="3" type="ORF">F3Y22_tig00110332pilonHSYRG00227</name>
</gene>
<dbReference type="Pfam" id="PF01156">
    <property type="entry name" value="IU_nuc_hydro"/>
    <property type="match status" value="1"/>
</dbReference>
<dbReference type="EMBL" id="VEPZ02000937">
    <property type="protein sequence ID" value="KAE8708792.1"/>
    <property type="molecule type" value="Genomic_DNA"/>
</dbReference>
<accession>A0A6A3B0N9</accession>
<evidence type="ECO:0000256" key="1">
    <source>
        <dbReference type="ARBA" id="ARBA00009176"/>
    </source>
</evidence>
<feature type="domain" description="Inosine/uridine-preferring nucleoside hydrolase" evidence="2">
    <location>
        <begin position="24"/>
        <end position="159"/>
    </location>
</feature>
<protein>
    <submittedName>
        <fullName evidence="3">Histidine-containing phosphotransfer protein 2</fullName>
    </submittedName>
</protein>
<evidence type="ECO:0000313" key="3">
    <source>
        <dbReference type="EMBL" id="KAE8708792.1"/>
    </source>
</evidence>